<proteinExistence type="predicted"/>
<evidence type="ECO:0000313" key="2">
    <source>
        <dbReference type="Proteomes" id="UP000653275"/>
    </source>
</evidence>
<dbReference type="Proteomes" id="UP000653275">
    <property type="component" value="Unassembled WGS sequence"/>
</dbReference>
<sequence length="111" mass="12421">MSANELALRFSTAPAEQMIGVLPILEVKEALRGEVEDEVMDEVWQEHQFEMDAVEEQSEEANRLASKFEEAANDFATAIRHSLTLPHAEAIRVLLDVIESNPGYGREPIKA</sequence>
<evidence type="ECO:0000313" key="1">
    <source>
        <dbReference type="EMBL" id="MBL5935289.1"/>
    </source>
</evidence>
<name>A0AAP2AFM9_LELAM</name>
<dbReference type="AlphaFoldDB" id="A0AAP2AFM9"/>
<dbReference type="RefSeq" id="WP_202665887.1">
    <property type="nucleotide sequence ID" value="NZ_JAENMR010000006.1"/>
</dbReference>
<comment type="caution">
    <text evidence="1">The sequence shown here is derived from an EMBL/GenBank/DDBJ whole genome shotgun (WGS) entry which is preliminary data.</text>
</comment>
<accession>A0AAP2AFM9</accession>
<organism evidence="1 2">
    <name type="scientific">Lelliottia amnigena</name>
    <name type="common">Enterobacter amnigenus</name>
    <dbReference type="NCBI Taxonomy" id="61646"/>
    <lineage>
        <taxon>Bacteria</taxon>
        <taxon>Pseudomonadati</taxon>
        <taxon>Pseudomonadota</taxon>
        <taxon>Gammaproteobacteria</taxon>
        <taxon>Enterobacterales</taxon>
        <taxon>Enterobacteriaceae</taxon>
        <taxon>Lelliottia</taxon>
    </lineage>
</organism>
<reference evidence="1" key="1">
    <citation type="submission" date="2020-12" db="EMBL/GenBank/DDBJ databases">
        <title>Draft genome sequence of Enterobacter spp., Lelliottia spp. and Serratia spp. isolated from drinking water reservoirs and lakes.</title>
        <authorList>
            <person name="Reitter C."/>
            <person name="Neuhaus K."/>
            <person name="Huegler M."/>
        </authorList>
    </citation>
    <scope>NUCLEOTIDE SEQUENCE</scope>
    <source>
        <strain evidence="1">TZW15</strain>
    </source>
</reference>
<dbReference type="EMBL" id="JAENMS010000006">
    <property type="protein sequence ID" value="MBL5935289.1"/>
    <property type="molecule type" value="Genomic_DNA"/>
</dbReference>
<gene>
    <name evidence="1" type="ORF">I7V27_12660</name>
</gene>
<protein>
    <submittedName>
        <fullName evidence="1">Uncharacterized protein</fullName>
    </submittedName>
</protein>